<evidence type="ECO:0000256" key="1">
    <source>
        <dbReference type="ARBA" id="ARBA00004123"/>
    </source>
</evidence>
<evidence type="ECO:0000256" key="3">
    <source>
        <dbReference type="SAM" id="MobiDB-lite"/>
    </source>
</evidence>
<dbReference type="GO" id="GO:0000981">
    <property type="term" value="F:DNA-binding transcription factor activity, RNA polymerase II-specific"/>
    <property type="evidence" value="ECO:0007669"/>
    <property type="project" value="InterPro"/>
</dbReference>
<proteinExistence type="predicted"/>
<dbReference type="VEuPathDB" id="FungiDB:FFUJ_00308"/>
<evidence type="ECO:0000313" key="4">
    <source>
        <dbReference type="EMBL" id="CCT63505.1"/>
    </source>
</evidence>
<dbReference type="GeneID" id="35393793"/>
<dbReference type="GO" id="GO:0008270">
    <property type="term" value="F:zinc ion binding"/>
    <property type="evidence" value="ECO:0007669"/>
    <property type="project" value="InterPro"/>
</dbReference>
<dbReference type="EMBL" id="HF679023">
    <property type="protein sequence ID" value="CCT63505.1"/>
    <property type="molecule type" value="Genomic_DNA"/>
</dbReference>
<sequence>MASVISNSDYPSSGAYHLRRRKKCTENTYPNCGTCIRLNLECVRDPIRRIVPRPGNDNIHPKLTQHQPTPSPQLAPLPLNLNSPKRRQAMDHYIRVLSELLTISKSNNSFLSALAKALIAYSSGHMSHSDPSYTTVSLAARSRALCELSATISRQDQTASVTETALSACLILLTSEVCLGSHQSWYNHLIGAKHLIACAQRQAGGSLVKGAQALRLTSEGRWILRNFAYHDIIGSVTLGTKPLLFPDYLRDTTHEFDTYLGVASQVLIYIGQITCLDLSTTYVEVGVHPSRNYLSVEHDVESWKCPAGTPSNFQAVAHAYRGAALIYLYRKMRRHLEADTNTFLACGTSLNTMNGKLHMAVDNTLDSIGHVPENDVSESSLIKWNLFERDYKRHITSENFVIFREH</sequence>
<feature type="region of interest" description="Disordered" evidence="3">
    <location>
        <begin position="53"/>
        <end position="76"/>
    </location>
</feature>
<keyword evidence="5" id="KW-1185">Reference proteome</keyword>
<comment type="subcellular location">
    <subcellularLocation>
        <location evidence="1">Nucleus</location>
    </subcellularLocation>
</comment>
<dbReference type="InterPro" id="IPR001138">
    <property type="entry name" value="Zn2Cys6_DnaBD"/>
</dbReference>
<evidence type="ECO:0000256" key="2">
    <source>
        <dbReference type="ARBA" id="ARBA00023242"/>
    </source>
</evidence>
<dbReference type="HOGENOM" id="CLU_031202_1_0_1"/>
<keyword evidence="2" id="KW-0539">Nucleus</keyword>
<dbReference type="AlphaFoldDB" id="S0DM39"/>
<gene>
    <name evidence="4" type="ORF">FFUJ_00308</name>
</gene>
<dbReference type="PANTHER" id="PTHR37534">
    <property type="entry name" value="TRANSCRIPTIONAL ACTIVATOR PROTEIN UGA3"/>
    <property type="match status" value="1"/>
</dbReference>
<protein>
    <recommendedName>
        <fullName evidence="6">Zn(2)-C6 fungal-type domain-containing protein</fullName>
    </recommendedName>
</protein>
<name>S0DM39_GIBF5</name>
<evidence type="ECO:0008006" key="6">
    <source>
        <dbReference type="Google" id="ProtNLM"/>
    </source>
</evidence>
<evidence type="ECO:0000313" key="5">
    <source>
        <dbReference type="Proteomes" id="UP000016800"/>
    </source>
</evidence>
<accession>S0DM39</accession>
<dbReference type="PANTHER" id="PTHR37534:SF46">
    <property type="entry name" value="ZN(II)2CYS6 TRANSCRIPTION FACTOR (EUROFUNG)"/>
    <property type="match status" value="1"/>
</dbReference>
<reference evidence="5" key="1">
    <citation type="journal article" date="2013" name="PLoS Pathog.">
        <title>Deciphering the cryptic genome: genome-wide analyses of the rice pathogen Fusarium fujikuroi reveal complex regulation of secondary metabolism and novel metabolites.</title>
        <authorList>
            <person name="Wiemann P."/>
            <person name="Sieber C.M."/>
            <person name="von Bargen K.W."/>
            <person name="Studt L."/>
            <person name="Niehaus E.M."/>
            <person name="Espino J.J."/>
            <person name="Huss K."/>
            <person name="Michielse C.B."/>
            <person name="Albermann S."/>
            <person name="Wagner D."/>
            <person name="Bergner S.V."/>
            <person name="Connolly L.R."/>
            <person name="Fischer A."/>
            <person name="Reuter G."/>
            <person name="Kleigrewe K."/>
            <person name="Bald T."/>
            <person name="Wingfield B.D."/>
            <person name="Ophir R."/>
            <person name="Freeman S."/>
            <person name="Hippler M."/>
            <person name="Smith K.M."/>
            <person name="Brown D.W."/>
            <person name="Proctor R.H."/>
            <person name="Munsterkotter M."/>
            <person name="Freitag M."/>
            <person name="Humpf H.U."/>
            <person name="Guldener U."/>
            <person name="Tudzynski B."/>
        </authorList>
    </citation>
    <scope>NUCLEOTIDE SEQUENCE [LARGE SCALE GENOMIC DNA]</scope>
    <source>
        <strain evidence="5">CBS 195.34 / IMI 58289 / NRRL A-6831</strain>
    </source>
</reference>
<dbReference type="Proteomes" id="UP000016800">
    <property type="component" value="Chromosome I"/>
</dbReference>
<dbReference type="STRING" id="1279085.S0DM39"/>
<dbReference type="GO" id="GO:0005634">
    <property type="term" value="C:nucleus"/>
    <property type="evidence" value="ECO:0007669"/>
    <property type="project" value="UniProtKB-SubCell"/>
</dbReference>
<organism evidence="4 5">
    <name type="scientific">Gibberella fujikuroi (strain CBS 195.34 / IMI 58289 / NRRL A-6831)</name>
    <name type="common">Bakanae and foot rot disease fungus</name>
    <name type="synonym">Fusarium fujikuroi</name>
    <dbReference type="NCBI Taxonomy" id="1279085"/>
    <lineage>
        <taxon>Eukaryota</taxon>
        <taxon>Fungi</taxon>
        <taxon>Dikarya</taxon>
        <taxon>Ascomycota</taxon>
        <taxon>Pezizomycotina</taxon>
        <taxon>Sordariomycetes</taxon>
        <taxon>Hypocreomycetidae</taxon>
        <taxon>Hypocreales</taxon>
        <taxon>Nectriaceae</taxon>
        <taxon>Fusarium</taxon>
        <taxon>Fusarium fujikuroi species complex</taxon>
    </lineage>
</organism>
<dbReference type="InterPro" id="IPR021858">
    <property type="entry name" value="Fun_TF"/>
</dbReference>
<dbReference type="Pfam" id="PF11951">
    <property type="entry name" value="Fungal_trans_2"/>
    <property type="match status" value="1"/>
</dbReference>
<dbReference type="CDD" id="cd00067">
    <property type="entry name" value="GAL4"/>
    <property type="match status" value="1"/>
</dbReference>
<dbReference type="RefSeq" id="XP_023425586.1">
    <property type="nucleotide sequence ID" value="XM_023573437.1"/>
</dbReference>